<name>A0A812P8N4_SYMPI</name>
<comment type="caution">
    <text evidence="2">The sequence shown here is derived from an EMBL/GenBank/DDBJ whole genome shotgun (WGS) entry which is preliminary data.</text>
</comment>
<evidence type="ECO:0000259" key="1">
    <source>
        <dbReference type="PROSITE" id="PS50948"/>
    </source>
</evidence>
<dbReference type="PROSITE" id="PS50948">
    <property type="entry name" value="PAN"/>
    <property type="match status" value="2"/>
</dbReference>
<protein>
    <recommendedName>
        <fullName evidence="1">Apple domain-containing protein</fullName>
    </recommendedName>
</protein>
<reference evidence="2" key="1">
    <citation type="submission" date="2021-02" db="EMBL/GenBank/DDBJ databases">
        <authorList>
            <person name="Dougan E. K."/>
            <person name="Rhodes N."/>
            <person name="Thang M."/>
            <person name="Chan C."/>
        </authorList>
    </citation>
    <scope>NUCLEOTIDE SEQUENCE</scope>
</reference>
<evidence type="ECO:0000313" key="2">
    <source>
        <dbReference type="EMBL" id="CAE7337905.1"/>
    </source>
</evidence>
<dbReference type="EMBL" id="CAJNIZ010012763">
    <property type="protein sequence ID" value="CAE7337905.1"/>
    <property type="molecule type" value="Genomic_DNA"/>
</dbReference>
<evidence type="ECO:0000313" key="3">
    <source>
        <dbReference type="Proteomes" id="UP000649617"/>
    </source>
</evidence>
<dbReference type="SUPFAM" id="SSF57414">
    <property type="entry name" value="Hairpin loop containing domain-like"/>
    <property type="match status" value="1"/>
</dbReference>
<gene>
    <name evidence="2" type="ORF">SPIL2461_LOCUS7928</name>
</gene>
<organism evidence="2 3">
    <name type="scientific">Symbiodinium pilosum</name>
    <name type="common">Dinoflagellate</name>
    <dbReference type="NCBI Taxonomy" id="2952"/>
    <lineage>
        <taxon>Eukaryota</taxon>
        <taxon>Sar</taxon>
        <taxon>Alveolata</taxon>
        <taxon>Dinophyceae</taxon>
        <taxon>Suessiales</taxon>
        <taxon>Symbiodiniaceae</taxon>
        <taxon>Symbiodinium</taxon>
    </lineage>
</organism>
<proteinExistence type="predicted"/>
<dbReference type="OrthoDB" id="429293at2759"/>
<accession>A0A812P8N4</accession>
<dbReference type="Pfam" id="PF14295">
    <property type="entry name" value="PAN_4"/>
    <property type="match status" value="5"/>
</dbReference>
<dbReference type="SMART" id="SM00473">
    <property type="entry name" value="PAN_AP"/>
    <property type="match status" value="6"/>
</dbReference>
<dbReference type="Proteomes" id="UP000649617">
    <property type="component" value="Unassembled WGS sequence"/>
</dbReference>
<dbReference type="InterPro" id="IPR003609">
    <property type="entry name" value="Pan_app"/>
</dbReference>
<keyword evidence="3" id="KW-1185">Reference proteome</keyword>
<feature type="non-terminal residue" evidence="2">
    <location>
        <position position="1"/>
    </location>
</feature>
<dbReference type="Pfam" id="PF00024">
    <property type="entry name" value="PAN_1"/>
    <property type="match status" value="1"/>
</dbReference>
<dbReference type="AlphaFoldDB" id="A0A812P8N4"/>
<feature type="domain" description="Apple" evidence="1">
    <location>
        <begin position="327"/>
        <end position="392"/>
    </location>
</feature>
<sequence>MEIRNVAARTNKAVTLVQRRLTASVHSGQHIDAFEAVEGGTDRVCRGSSVSDDDNSYYVVHGGSTAGSLEACKNACVDTPGCRGVEFRPGRCEVWTRVGGIQAAAVTTGPVCLRYVPFVLAEGKLDRACRGGSVSDNNPAFYEIMSASSLEVDLQKTDYHMQTLNNTFLAVLVEEAAQCYLSLTGNRVFLRAAFPWKACQDLCLGFSGCWGIEFSGTRCEIWTRQPLAPFVQLDGSDRACRGRDDSDIEPSFYSSHPALSMEACKSLCAQSPLCQGIEFSSTDCKIWTRASGIQATAPLPGAVCLRSGTAGVPDAFLKVDGGIDRACRGQSASDWSPSYFTYFSAAQAPTLDDCKARCLADIACKGIDFSANGCNVWNRAVTTSISFTGSTCLSYEPFVGIDGGERRGCFGDPPYQIATLTFAASEIADRCKLVGGGLDRACGGMGPTDAWPSYYTLTSSESLSLASCKTLCVSTVSCRGIQYSAGSCQVWTRRGGIQASQDQSGSLCLRLGSWDTWEDASSFISMEGTCGGQGLIERFHGHEMASSLQECEIRCASIPGCRGAVFGAAGCRTWHGSGKVEASAEPGTTCHSFEPFRDVDGGVGRACRGATLTDLQDSYYSKSSASSLEDCQDQCARLSETTGTCKGISFDTASGACRLWTRPSGIEATATASTWVCQRYEPFVPLDGGRNRACRGQHSQDTSALNLVTVAAKFGPETSEQALKPLVL</sequence>
<feature type="domain" description="Apple" evidence="1">
    <location>
        <begin position="607"/>
        <end position="677"/>
    </location>
</feature>